<dbReference type="RefSeq" id="XP_062676475.1">
    <property type="nucleotide sequence ID" value="XM_062825310.1"/>
</dbReference>
<reference evidence="3" key="2">
    <citation type="submission" date="2023-06" db="EMBL/GenBank/DDBJ databases">
        <authorList>
            <consortium name="Lawrence Berkeley National Laboratory"/>
            <person name="Haridas S."/>
            <person name="Hensen N."/>
            <person name="Bonometti L."/>
            <person name="Westerberg I."/>
            <person name="Brannstrom I.O."/>
            <person name="Guillou S."/>
            <person name="Cros-Aarteil S."/>
            <person name="Calhoun S."/>
            <person name="Kuo A."/>
            <person name="Mondo S."/>
            <person name="Pangilinan J."/>
            <person name="Riley R."/>
            <person name="Labutti K."/>
            <person name="Andreopoulos B."/>
            <person name="Lipzen A."/>
            <person name="Chen C."/>
            <person name="Yanf M."/>
            <person name="Daum C."/>
            <person name="Ng V."/>
            <person name="Clum A."/>
            <person name="Steindorff A."/>
            <person name="Ohm R."/>
            <person name="Martin F."/>
            <person name="Silar P."/>
            <person name="Natvig D."/>
            <person name="Lalanne C."/>
            <person name="Gautier V."/>
            <person name="Ament-Velasquez S.L."/>
            <person name="Kruys A."/>
            <person name="Hutchinson M.I."/>
            <person name="Powell A.J."/>
            <person name="Barry K."/>
            <person name="Miller A.N."/>
            <person name="Grigoriev I.V."/>
            <person name="Debuchy R."/>
            <person name="Gladieux P."/>
            <person name="Thoren M.H."/>
            <person name="Johannesson H."/>
        </authorList>
    </citation>
    <scope>NUCLEOTIDE SEQUENCE</scope>
    <source>
        <strain evidence="3">CBS 560.94</strain>
    </source>
</reference>
<dbReference type="PRINTS" id="PR00625">
    <property type="entry name" value="JDOMAIN"/>
</dbReference>
<keyword evidence="1" id="KW-0143">Chaperone</keyword>
<name>A0AAE0MKD3_9PEZI</name>
<dbReference type="GeneID" id="87862464"/>
<dbReference type="Proteomes" id="UP001278500">
    <property type="component" value="Unassembled WGS sequence"/>
</dbReference>
<evidence type="ECO:0000313" key="4">
    <source>
        <dbReference type="Proteomes" id="UP001278500"/>
    </source>
</evidence>
<dbReference type="PANTHER" id="PTHR44145">
    <property type="entry name" value="DNAJ HOMOLOG SUBFAMILY A MEMBER 3, MITOCHONDRIAL"/>
    <property type="match status" value="1"/>
</dbReference>
<dbReference type="InterPro" id="IPR018253">
    <property type="entry name" value="DnaJ_domain_CS"/>
</dbReference>
<protein>
    <recommendedName>
        <fullName evidence="2">J domain-containing protein</fullName>
    </recommendedName>
</protein>
<proteinExistence type="predicted"/>
<feature type="domain" description="J" evidence="2">
    <location>
        <begin position="10"/>
        <end position="75"/>
    </location>
</feature>
<evidence type="ECO:0000259" key="2">
    <source>
        <dbReference type="PROSITE" id="PS50076"/>
    </source>
</evidence>
<reference evidence="3" key="1">
    <citation type="journal article" date="2023" name="Mol. Phylogenet. Evol.">
        <title>Genome-scale phylogeny and comparative genomics of the fungal order Sordariales.</title>
        <authorList>
            <person name="Hensen N."/>
            <person name="Bonometti L."/>
            <person name="Westerberg I."/>
            <person name="Brannstrom I.O."/>
            <person name="Guillou S."/>
            <person name="Cros-Aarteil S."/>
            <person name="Calhoun S."/>
            <person name="Haridas S."/>
            <person name="Kuo A."/>
            <person name="Mondo S."/>
            <person name="Pangilinan J."/>
            <person name="Riley R."/>
            <person name="LaButti K."/>
            <person name="Andreopoulos B."/>
            <person name="Lipzen A."/>
            <person name="Chen C."/>
            <person name="Yan M."/>
            <person name="Daum C."/>
            <person name="Ng V."/>
            <person name="Clum A."/>
            <person name="Steindorff A."/>
            <person name="Ohm R.A."/>
            <person name="Martin F."/>
            <person name="Silar P."/>
            <person name="Natvig D.O."/>
            <person name="Lalanne C."/>
            <person name="Gautier V."/>
            <person name="Ament-Velasquez S.L."/>
            <person name="Kruys A."/>
            <person name="Hutchinson M.I."/>
            <person name="Powell A.J."/>
            <person name="Barry K."/>
            <person name="Miller A.N."/>
            <person name="Grigoriev I.V."/>
            <person name="Debuchy R."/>
            <person name="Gladieux P."/>
            <person name="Hiltunen Thoren M."/>
            <person name="Johannesson H."/>
        </authorList>
    </citation>
    <scope>NUCLEOTIDE SEQUENCE</scope>
    <source>
        <strain evidence="3">CBS 560.94</strain>
    </source>
</reference>
<dbReference type="InterPro" id="IPR051938">
    <property type="entry name" value="Apopto_cytoskel_mod"/>
</dbReference>
<comment type="caution">
    <text evidence="3">The sequence shown here is derived from an EMBL/GenBank/DDBJ whole genome shotgun (WGS) entry which is preliminary data.</text>
</comment>
<dbReference type="CDD" id="cd06257">
    <property type="entry name" value="DnaJ"/>
    <property type="match status" value="1"/>
</dbReference>
<dbReference type="SUPFAM" id="SSF46565">
    <property type="entry name" value="Chaperone J-domain"/>
    <property type="match status" value="1"/>
</dbReference>
<accession>A0AAE0MKD3</accession>
<dbReference type="InterPro" id="IPR036869">
    <property type="entry name" value="J_dom_sf"/>
</dbReference>
<sequence length="243" mass="28410">MESPKTKVFDCYATLEVSPYADTKTIQKAYHRLALERHPDKNGNSAEATAMFQKLGNAYELLIDSSRRKEYDFSTEQEYLRTQEKMIEVQKALRNKPHGVAAADPKFLANHETWTRLAQTMAGLVRELKTIPDGRGLNIDWEKREQQHQREFYELRQSYQTLQSLLEFRFNQIQDLKSELVQERKKNLHNKLTAYIHVDRLRRALGTLDDELKSFRDFASLSLSATDESIKVKHAYAKCRKVI</sequence>
<evidence type="ECO:0000313" key="3">
    <source>
        <dbReference type="EMBL" id="KAK3334309.1"/>
    </source>
</evidence>
<dbReference type="EMBL" id="JAUEPP010000011">
    <property type="protein sequence ID" value="KAK3334309.1"/>
    <property type="molecule type" value="Genomic_DNA"/>
</dbReference>
<keyword evidence="4" id="KW-1185">Reference proteome</keyword>
<dbReference type="PROSITE" id="PS50076">
    <property type="entry name" value="DNAJ_2"/>
    <property type="match status" value="1"/>
</dbReference>
<organism evidence="3 4">
    <name type="scientific">Neurospora tetraspora</name>
    <dbReference type="NCBI Taxonomy" id="94610"/>
    <lineage>
        <taxon>Eukaryota</taxon>
        <taxon>Fungi</taxon>
        <taxon>Dikarya</taxon>
        <taxon>Ascomycota</taxon>
        <taxon>Pezizomycotina</taxon>
        <taxon>Sordariomycetes</taxon>
        <taxon>Sordariomycetidae</taxon>
        <taxon>Sordariales</taxon>
        <taxon>Sordariaceae</taxon>
        <taxon>Neurospora</taxon>
    </lineage>
</organism>
<dbReference type="InterPro" id="IPR001623">
    <property type="entry name" value="DnaJ_domain"/>
</dbReference>
<dbReference type="PROSITE" id="PS00636">
    <property type="entry name" value="DNAJ_1"/>
    <property type="match status" value="1"/>
</dbReference>
<dbReference type="Gene3D" id="1.10.287.110">
    <property type="entry name" value="DnaJ domain"/>
    <property type="match status" value="1"/>
</dbReference>
<evidence type="ECO:0000256" key="1">
    <source>
        <dbReference type="ARBA" id="ARBA00023186"/>
    </source>
</evidence>
<dbReference type="SMART" id="SM00271">
    <property type="entry name" value="DnaJ"/>
    <property type="match status" value="1"/>
</dbReference>
<dbReference type="Pfam" id="PF00226">
    <property type="entry name" value="DnaJ"/>
    <property type="match status" value="1"/>
</dbReference>
<gene>
    <name evidence="3" type="ORF">B0H65DRAFT_437436</name>
</gene>
<dbReference type="PANTHER" id="PTHR44145:SF3">
    <property type="entry name" value="DNAJ HOMOLOG SUBFAMILY A MEMBER 3, MITOCHONDRIAL"/>
    <property type="match status" value="1"/>
</dbReference>
<dbReference type="AlphaFoldDB" id="A0AAE0MKD3"/>